<protein>
    <submittedName>
        <fullName evidence="1">Family 1 glycosylhydrolase</fullName>
    </submittedName>
</protein>
<dbReference type="Gene3D" id="3.20.20.80">
    <property type="entry name" value="Glycosidases"/>
    <property type="match status" value="1"/>
</dbReference>
<dbReference type="EMBL" id="VYQF01000003">
    <property type="protein sequence ID" value="KAA9038567.1"/>
    <property type="molecule type" value="Genomic_DNA"/>
</dbReference>
<accession>A0A5J5IIJ5</accession>
<dbReference type="InterPro" id="IPR051923">
    <property type="entry name" value="Glycosyl_Hydrolase_39"/>
</dbReference>
<reference evidence="1 2" key="1">
    <citation type="submission" date="2019-09" db="EMBL/GenBank/DDBJ databases">
        <title>Draft genome sequence of Ginsengibacter sp. BR5-29.</title>
        <authorList>
            <person name="Im W.-T."/>
        </authorList>
    </citation>
    <scope>NUCLEOTIDE SEQUENCE [LARGE SCALE GENOMIC DNA]</scope>
    <source>
        <strain evidence="1 2">BR5-29</strain>
    </source>
</reference>
<dbReference type="GO" id="GO:0005975">
    <property type="term" value="P:carbohydrate metabolic process"/>
    <property type="evidence" value="ECO:0007669"/>
    <property type="project" value="InterPro"/>
</dbReference>
<keyword evidence="2" id="KW-1185">Reference proteome</keyword>
<keyword evidence="1" id="KW-0378">Hydrolase</keyword>
<sequence>MPGSKFMFSTGIENSYPTIVLPDGTRFRVDEMEKTGHYQNWEKDFQLVKELDIEYLRYGPPYYSTHVAPGKYNWDFADETFNKLKELEIIPIVDLCHFGVPDWLGDFQNPDLPMYFAEYAAAFAKRFPDLQLYTPINEIFIAAQFSAQYGWWNERLQSDRAFVNALKHLCKANVMAMHEILKVQPEATFIQSESSEYFHAIDPEATALARFLNQKRFLSLDLTYGYPLNVPMYEYLLSNGMTTEEFQWFTKNQVKARCIMGNDYYVTNEHIVHPDGMTQAAGEIFGYYVITSQYYKRYKLPIMHTETNIKMPASKEWLIKQWANVHRLKHDGVPVVGFTWYSLTHQVDWDSALRDNAGNINELGLYDLDRKIMPVGEAYKKLIHQWKDIIMEESYGLIFQTW</sequence>
<dbReference type="SUPFAM" id="SSF51445">
    <property type="entry name" value="(Trans)glycosidases"/>
    <property type="match status" value="1"/>
</dbReference>
<dbReference type="Proteomes" id="UP000326903">
    <property type="component" value="Unassembled WGS sequence"/>
</dbReference>
<dbReference type="InterPro" id="IPR017853">
    <property type="entry name" value="GH"/>
</dbReference>
<evidence type="ECO:0000313" key="2">
    <source>
        <dbReference type="Proteomes" id="UP000326903"/>
    </source>
</evidence>
<organism evidence="1 2">
    <name type="scientific">Ginsengibacter hankyongi</name>
    <dbReference type="NCBI Taxonomy" id="2607284"/>
    <lineage>
        <taxon>Bacteria</taxon>
        <taxon>Pseudomonadati</taxon>
        <taxon>Bacteroidota</taxon>
        <taxon>Chitinophagia</taxon>
        <taxon>Chitinophagales</taxon>
        <taxon>Chitinophagaceae</taxon>
        <taxon>Ginsengibacter</taxon>
    </lineage>
</organism>
<dbReference type="PANTHER" id="PTHR12631">
    <property type="entry name" value="ALPHA-L-IDURONIDASE"/>
    <property type="match status" value="1"/>
</dbReference>
<evidence type="ECO:0000313" key="1">
    <source>
        <dbReference type="EMBL" id="KAA9038567.1"/>
    </source>
</evidence>
<proteinExistence type="predicted"/>
<dbReference type="Pfam" id="PF00232">
    <property type="entry name" value="Glyco_hydro_1"/>
    <property type="match status" value="1"/>
</dbReference>
<comment type="caution">
    <text evidence="1">The sequence shown here is derived from an EMBL/GenBank/DDBJ whole genome shotgun (WGS) entry which is preliminary data.</text>
</comment>
<dbReference type="InterPro" id="IPR001360">
    <property type="entry name" value="Glyco_hydro_1"/>
</dbReference>
<name>A0A5J5IIJ5_9BACT</name>
<dbReference type="AlphaFoldDB" id="A0A5J5IIJ5"/>
<dbReference type="RefSeq" id="WP_150415288.1">
    <property type="nucleotide sequence ID" value="NZ_VYQF01000003.1"/>
</dbReference>
<dbReference type="PANTHER" id="PTHR12631:SF10">
    <property type="entry name" value="BETA-XYLOSIDASE-LIKE PROTEIN-RELATED"/>
    <property type="match status" value="1"/>
</dbReference>
<dbReference type="GO" id="GO:0004553">
    <property type="term" value="F:hydrolase activity, hydrolyzing O-glycosyl compounds"/>
    <property type="evidence" value="ECO:0007669"/>
    <property type="project" value="InterPro"/>
</dbReference>
<gene>
    <name evidence="1" type="ORF">FW778_13490</name>
</gene>